<proteinExistence type="predicted"/>
<dbReference type="EMBL" id="KQ965803">
    <property type="protein sequence ID" value="KXS11343.1"/>
    <property type="molecule type" value="Genomic_DNA"/>
</dbReference>
<evidence type="ECO:0000256" key="1">
    <source>
        <dbReference type="SAM" id="Phobius"/>
    </source>
</evidence>
<dbReference type="OrthoDB" id="2148287at2759"/>
<keyword evidence="1" id="KW-0812">Transmembrane</keyword>
<evidence type="ECO:0000313" key="2">
    <source>
        <dbReference type="EMBL" id="KXS11343.1"/>
    </source>
</evidence>
<accession>A0A139A4N7</accession>
<keyword evidence="1" id="KW-0472">Membrane</keyword>
<evidence type="ECO:0000313" key="3">
    <source>
        <dbReference type="Proteomes" id="UP000070544"/>
    </source>
</evidence>
<dbReference type="Proteomes" id="UP000070544">
    <property type="component" value="Unassembled WGS sequence"/>
</dbReference>
<gene>
    <name evidence="2" type="ORF">M427DRAFT_35884</name>
</gene>
<keyword evidence="1" id="KW-1133">Transmembrane helix</keyword>
<feature type="transmembrane region" description="Helical" evidence="1">
    <location>
        <begin position="404"/>
        <end position="428"/>
    </location>
</feature>
<protein>
    <submittedName>
        <fullName evidence="2">Uncharacterized protein</fullName>
    </submittedName>
</protein>
<keyword evidence="3" id="KW-1185">Reference proteome</keyword>
<reference evidence="2 3" key="1">
    <citation type="journal article" date="2015" name="Genome Biol. Evol.">
        <title>Phylogenomic analyses indicate that early fungi evolved digesting cell walls of algal ancestors of land plants.</title>
        <authorList>
            <person name="Chang Y."/>
            <person name="Wang S."/>
            <person name="Sekimoto S."/>
            <person name="Aerts A.L."/>
            <person name="Choi C."/>
            <person name="Clum A."/>
            <person name="LaButti K.M."/>
            <person name="Lindquist E.A."/>
            <person name="Yee Ngan C."/>
            <person name="Ohm R.A."/>
            <person name="Salamov A.A."/>
            <person name="Grigoriev I.V."/>
            <person name="Spatafora J.W."/>
            <person name="Berbee M.L."/>
        </authorList>
    </citation>
    <scope>NUCLEOTIDE SEQUENCE [LARGE SCALE GENOMIC DNA]</scope>
    <source>
        <strain evidence="2 3">JEL478</strain>
    </source>
</reference>
<name>A0A139A4N7_GONPJ</name>
<sequence>MTDASPMAESQGGSPQIKKFGMSLRFVIATLVAIKWRKVVPVVEPGLINAMLGTTKILELAESKQRDTSAQVLSHMDSYLSSLISVANITSSAVQLGTVDLEDYDRFAPFLALTVRGVSKKLLFVTIFNNSTQNFVGVGSLGPPDVPAFGYLVANKTCQFFCPVTTTNTSVVYYRLQQTTNGTFSLGGVIARTAPGVQAWKRSWWSAVDRAPPNTISISNPTLAVGNSIVPIVLAQYLSFPIWDSQGNFLAGAAIMFAAAELSSQLDLLKAKATPNSLFYIVAPTGQMLGMSGLNASLTISPLIYRDAANNWALKTIWDFSLDDYPLTNISASTVLSYSGLNLSSDFGDANFRKSGYFFQVTSYRQANFKWIIISGAPMTDYIANSLELQTKLSDDLNMTNRNIIIISACIVIAMSFCSALLTEFTILRPFHYMLQVMAKATKFDFSMIKDKSLNGNSDAQTIISDVRVLQERFVEMLLVFANAVKQNKSLANRPVSSVPRPSIPAAKESAALVVEGASPIENVGRLGQ</sequence>
<dbReference type="AlphaFoldDB" id="A0A139A4N7"/>
<organism evidence="2 3">
    <name type="scientific">Gonapodya prolifera (strain JEL478)</name>
    <name type="common">Monoblepharis prolifera</name>
    <dbReference type="NCBI Taxonomy" id="1344416"/>
    <lineage>
        <taxon>Eukaryota</taxon>
        <taxon>Fungi</taxon>
        <taxon>Fungi incertae sedis</taxon>
        <taxon>Chytridiomycota</taxon>
        <taxon>Chytridiomycota incertae sedis</taxon>
        <taxon>Monoblepharidomycetes</taxon>
        <taxon>Monoblepharidales</taxon>
        <taxon>Gonapodyaceae</taxon>
        <taxon>Gonapodya</taxon>
    </lineage>
</organism>